<dbReference type="AlphaFoldDB" id="B9ERI4"/>
<protein>
    <submittedName>
        <fullName evidence="1">Uncharacterized protein</fullName>
    </submittedName>
</protein>
<accession>B9ERI4</accession>
<dbReference type="HOGENOM" id="CLU_3347243_0_0_3"/>
<organism evidence="1 2">
    <name type="scientific">Prochlorococcus marinus (strain MIT 9313)</name>
    <dbReference type="NCBI Taxonomy" id="74547"/>
    <lineage>
        <taxon>Bacteria</taxon>
        <taxon>Bacillati</taxon>
        <taxon>Cyanobacteriota</taxon>
        <taxon>Cyanophyceae</taxon>
        <taxon>Synechococcales</taxon>
        <taxon>Prochlorococcaceae</taxon>
        <taxon>Prochlorococcus</taxon>
    </lineage>
</organism>
<proteinExistence type="predicted"/>
<keyword evidence="2" id="KW-1185">Reference proteome</keyword>
<dbReference type="EMBL" id="BX548175">
    <property type="protein sequence ID" value="CAX32083.1"/>
    <property type="molecule type" value="Genomic_DNA"/>
</dbReference>
<dbReference type="Proteomes" id="UP000001423">
    <property type="component" value="Chromosome"/>
</dbReference>
<gene>
    <name evidence="1" type="ordered locus">PMT_2564</name>
</gene>
<reference evidence="1 2" key="1">
    <citation type="journal article" date="2003" name="Nature">
        <title>Genome divergence in two Prochlorococcus ecotypes reflects oceanic niche differentiation.</title>
        <authorList>
            <person name="Rocap G."/>
            <person name="Larimer F.W."/>
            <person name="Lamerdin J.E."/>
            <person name="Malfatti S."/>
            <person name="Chain P."/>
            <person name="Ahlgren N.A."/>
            <person name="Arellano A."/>
            <person name="Coleman M."/>
            <person name="Hauser L."/>
            <person name="Hess W.R."/>
            <person name="Johnson Z.I."/>
            <person name="Land M.L."/>
            <person name="Lindell D."/>
            <person name="Post A.F."/>
            <person name="Regala W."/>
            <person name="Shah M."/>
            <person name="Shaw S.L."/>
            <person name="Steglich C."/>
            <person name="Sullivan M.B."/>
            <person name="Ting C.S."/>
            <person name="Tolonen A."/>
            <person name="Webb E.A."/>
            <person name="Zinser E.R."/>
            <person name="Chisholm S.W."/>
        </authorList>
    </citation>
    <scope>NUCLEOTIDE SEQUENCE [LARGE SCALE GENOMIC DNA]</scope>
    <source>
        <strain evidence="2">MIT 9313</strain>
    </source>
</reference>
<evidence type="ECO:0000313" key="1">
    <source>
        <dbReference type="EMBL" id="CAX32083.1"/>
    </source>
</evidence>
<evidence type="ECO:0000313" key="2">
    <source>
        <dbReference type="Proteomes" id="UP000001423"/>
    </source>
</evidence>
<sequence length="37" mass="4109">MVRVVLLMINGLDDPQKKMISVTSLILPDPSAFFCLC</sequence>
<name>B9ERI4_PROMM</name>
<dbReference type="KEGG" id="pmt:PMT_2564"/>